<dbReference type="PRINTS" id="PR00463">
    <property type="entry name" value="EP450I"/>
</dbReference>
<gene>
    <name evidence="10" type="primary">LOC104789417</name>
</gene>
<evidence type="ECO:0000256" key="7">
    <source>
        <dbReference type="ARBA" id="ARBA00023033"/>
    </source>
</evidence>
<dbReference type="Gene3D" id="1.10.630.10">
    <property type="entry name" value="Cytochrome P450"/>
    <property type="match status" value="1"/>
</dbReference>
<dbReference type="SUPFAM" id="SSF48264">
    <property type="entry name" value="Cytochrome P450"/>
    <property type="match status" value="1"/>
</dbReference>
<reference evidence="9" key="1">
    <citation type="journal article" date="2014" name="Nat. Commun.">
        <title>The emerging biofuel crop Camelina sativa retains a highly undifferentiated hexaploid genome structure.</title>
        <authorList>
            <person name="Kagale S."/>
            <person name="Koh C."/>
            <person name="Nixon J."/>
            <person name="Bollina V."/>
            <person name="Clarke W.E."/>
            <person name="Tuteja R."/>
            <person name="Spillane C."/>
            <person name="Robinson S.J."/>
            <person name="Links M.G."/>
            <person name="Clarke C."/>
            <person name="Higgins E.E."/>
            <person name="Huebert T."/>
            <person name="Sharpe A.G."/>
            <person name="Parkin I.A."/>
        </authorList>
    </citation>
    <scope>NUCLEOTIDE SEQUENCE [LARGE SCALE GENOMIC DNA]</scope>
    <source>
        <strain evidence="9">cv. DH55</strain>
    </source>
</reference>
<evidence type="ECO:0000256" key="6">
    <source>
        <dbReference type="ARBA" id="ARBA00023004"/>
    </source>
</evidence>
<proteinExistence type="inferred from homology"/>
<dbReference type="PANTHER" id="PTHR47944">
    <property type="entry name" value="CYTOCHROME P450 98A9"/>
    <property type="match status" value="1"/>
</dbReference>
<keyword evidence="3 8" id="KW-0349">Heme</keyword>
<organism evidence="9 10">
    <name type="scientific">Camelina sativa</name>
    <name type="common">False flax</name>
    <name type="synonym">Myagrum sativum</name>
    <dbReference type="NCBI Taxonomy" id="90675"/>
    <lineage>
        <taxon>Eukaryota</taxon>
        <taxon>Viridiplantae</taxon>
        <taxon>Streptophyta</taxon>
        <taxon>Embryophyta</taxon>
        <taxon>Tracheophyta</taxon>
        <taxon>Spermatophyta</taxon>
        <taxon>Magnoliopsida</taxon>
        <taxon>eudicotyledons</taxon>
        <taxon>Gunneridae</taxon>
        <taxon>Pentapetalae</taxon>
        <taxon>rosids</taxon>
        <taxon>malvids</taxon>
        <taxon>Brassicales</taxon>
        <taxon>Brassicaceae</taxon>
        <taxon>Camelineae</taxon>
        <taxon>Camelina</taxon>
    </lineage>
</organism>
<dbReference type="InterPro" id="IPR017972">
    <property type="entry name" value="Cyt_P450_CS"/>
</dbReference>
<evidence type="ECO:0000256" key="2">
    <source>
        <dbReference type="ARBA" id="ARBA00010617"/>
    </source>
</evidence>
<keyword evidence="7 8" id="KW-0503">Monooxygenase</keyword>
<keyword evidence="9" id="KW-1185">Reference proteome</keyword>
<dbReference type="InterPro" id="IPR002401">
    <property type="entry name" value="Cyt_P450_E_grp-I"/>
</dbReference>
<evidence type="ECO:0000313" key="9">
    <source>
        <dbReference type="Proteomes" id="UP000694864"/>
    </source>
</evidence>
<name>A0ABM0ZBT0_CAMSA</name>
<dbReference type="Pfam" id="PF00067">
    <property type="entry name" value="p450"/>
    <property type="match status" value="1"/>
</dbReference>
<reference evidence="10" key="2">
    <citation type="submission" date="2025-08" db="UniProtKB">
        <authorList>
            <consortium name="RefSeq"/>
        </authorList>
    </citation>
    <scope>IDENTIFICATION</scope>
    <source>
        <tissue evidence="10">Leaf</tissue>
    </source>
</reference>
<dbReference type="Proteomes" id="UP000694864">
    <property type="component" value="Chromosome 5"/>
</dbReference>
<dbReference type="PANTHER" id="PTHR47944:SF19">
    <property type="entry name" value="CYTOCHROME P450 77A4"/>
    <property type="match status" value="1"/>
</dbReference>
<evidence type="ECO:0000256" key="5">
    <source>
        <dbReference type="ARBA" id="ARBA00023002"/>
    </source>
</evidence>
<evidence type="ECO:0000256" key="8">
    <source>
        <dbReference type="RuleBase" id="RU000461"/>
    </source>
</evidence>
<dbReference type="RefSeq" id="XP_010513418.1">
    <property type="nucleotide sequence ID" value="XM_010515116.1"/>
</dbReference>
<dbReference type="GeneID" id="104789417"/>
<dbReference type="PROSITE" id="PS00086">
    <property type="entry name" value="CYTOCHROME_P450"/>
    <property type="match status" value="1"/>
</dbReference>
<dbReference type="InterPro" id="IPR036396">
    <property type="entry name" value="Cyt_P450_sf"/>
</dbReference>
<keyword evidence="6 8" id="KW-0408">Iron</keyword>
<evidence type="ECO:0000256" key="1">
    <source>
        <dbReference type="ARBA" id="ARBA00001971"/>
    </source>
</evidence>
<sequence length="532" mass="60938">MTMSIFTNPSCFTLVLVSITLVLALARRFLRSKKPKDQLPPGPRGWPIIGNMVQMITNQPAHLWIHRVMEEMQTEIACFRFARFHVITVTSSKIAREVLREKDEVLADRSESYASDLISHGYKNISFSSYGENWKLMKKVMTTKLMSSTTLSKTIGYRNLEADNIITYVYNLCRLGSTMKPVNVRDTILTYSHAVMMRMMFGQRHFDEVTENGGLGPKEKEHMDAIYIALDCLFSFNLTNYIPFLRGWNVDKEEAHVREAVHIINRCNDPIIQERIHLWRKKGGKDMEEDWLDILITLKDDQGMPLFTFDEIRAQCKEFNIATIDNTMNNVEWTIAEMLNHPEILENATNELHMIVGKDRLVQESDIPQLNYIKACSRETFRLHPANVFMLHHVAREDTTLAGYFVPKGSQILVSRLGLGRNPKIWDEPNAFKPERHLDGHVENSLGTTLMEPEMRFVTFGTGRRSCPGTKVGASMTIMLLARLLQGFEWTLPHGQSQVELISAESNLFMAKPLLACAKPRLAQGLYPKIQT</sequence>
<evidence type="ECO:0000313" key="10">
    <source>
        <dbReference type="RefSeq" id="XP_010513418.1"/>
    </source>
</evidence>
<accession>A0ABM0ZBT0</accession>
<comment type="cofactor">
    <cofactor evidence="1">
        <name>heme</name>
        <dbReference type="ChEBI" id="CHEBI:30413"/>
    </cofactor>
</comment>
<keyword evidence="4 8" id="KW-0479">Metal-binding</keyword>
<keyword evidence="5 8" id="KW-0560">Oxidoreductase</keyword>
<comment type="similarity">
    <text evidence="2 8">Belongs to the cytochrome P450 family.</text>
</comment>
<protein>
    <submittedName>
        <fullName evidence="10">Hexahomomethionine N-hydroxylase</fullName>
    </submittedName>
</protein>
<dbReference type="InterPro" id="IPR001128">
    <property type="entry name" value="Cyt_P450"/>
</dbReference>
<evidence type="ECO:0000256" key="3">
    <source>
        <dbReference type="ARBA" id="ARBA00022617"/>
    </source>
</evidence>
<evidence type="ECO:0000256" key="4">
    <source>
        <dbReference type="ARBA" id="ARBA00022723"/>
    </source>
</evidence>